<name>A0A4Y2K9Z9_ARAVE</name>
<reference evidence="1 2" key="1">
    <citation type="journal article" date="2019" name="Sci. Rep.">
        <title>Orb-weaving spider Araneus ventricosus genome elucidates the spidroin gene catalogue.</title>
        <authorList>
            <person name="Kono N."/>
            <person name="Nakamura H."/>
            <person name="Ohtoshi R."/>
            <person name="Moran D.A.P."/>
            <person name="Shinohara A."/>
            <person name="Yoshida Y."/>
            <person name="Fujiwara M."/>
            <person name="Mori M."/>
            <person name="Tomita M."/>
            <person name="Arakawa K."/>
        </authorList>
    </citation>
    <scope>NUCLEOTIDE SEQUENCE [LARGE SCALE GENOMIC DNA]</scope>
</reference>
<sequence length="118" mass="13308">MFGRSLLEVCLPSWDRKEACCSRVCGMARTFRRNVSKCSDVKRSESSDGDLSDVLTGCCRLCMRRVNGVAIKGYIRRAAYCHYVSLSVYTMVMPLARSLSSRDRSDKISEFVNCIQST</sequence>
<protein>
    <submittedName>
        <fullName evidence="1">Uncharacterized protein</fullName>
    </submittedName>
</protein>
<comment type="caution">
    <text evidence="1">The sequence shown here is derived from an EMBL/GenBank/DDBJ whole genome shotgun (WGS) entry which is preliminary data.</text>
</comment>
<dbReference type="AlphaFoldDB" id="A0A4Y2K9Z9"/>
<evidence type="ECO:0000313" key="1">
    <source>
        <dbReference type="EMBL" id="GBM98142.1"/>
    </source>
</evidence>
<proteinExistence type="predicted"/>
<accession>A0A4Y2K9Z9</accession>
<dbReference type="Proteomes" id="UP000499080">
    <property type="component" value="Unassembled WGS sequence"/>
</dbReference>
<keyword evidence="2" id="KW-1185">Reference proteome</keyword>
<evidence type="ECO:0000313" key="2">
    <source>
        <dbReference type="Proteomes" id="UP000499080"/>
    </source>
</evidence>
<gene>
    <name evidence="1" type="ORF">AVEN_58990_1</name>
</gene>
<dbReference type="EMBL" id="BGPR01193564">
    <property type="protein sequence ID" value="GBM98142.1"/>
    <property type="molecule type" value="Genomic_DNA"/>
</dbReference>
<organism evidence="1 2">
    <name type="scientific">Araneus ventricosus</name>
    <name type="common">Orbweaver spider</name>
    <name type="synonym">Epeira ventricosa</name>
    <dbReference type="NCBI Taxonomy" id="182803"/>
    <lineage>
        <taxon>Eukaryota</taxon>
        <taxon>Metazoa</taxon>
        <taxon>Ecdysozoa</taxon>
        <taxon>Arthropoda</taxon>
        <taxon>Chelicerata</taxon>
        <taxon>Arachnida</taxon>
        <taxon>Araneae</taxon>
        <taxon>Araneomorphae</taxon>
        <taxon>Entelegynae</taxon>
        <taxon>Araneoidea</taxon>
        <taxon>Araneidae</taxon>
        <taxon>Araneus</taxon>
    </lineage>
</organism>